<gene>
    <name evidence="1" type="ORF">SPELUC_LOCUS2667</name>
</gene>
<accession>A0ACA9KVJ4</accession>
<proteinExistence type="predicted"/>
<evidence type="ECO:0000313" key="2">
    <source>
        <dbReference type="Proteomes" id="UP000789366"/>
    </source>
</evidence>
<protein>
    <submittedName>
        <fullName evidence="1">15044_t:CDS:1</fullName>
    </submittedName>
</protein>
<reference evidence="1" key="1">
    <citation type="submission" date="2021-06" db="EMBL/GenBank/DDBJ databases">
        <authorList>
            <person name="Kallberg Y."/>
            <person name="Tangrot J."/>
            <person name="Rosling A."/>
        </authorList>
    </citation>
    <scope>NUCLEOTIDE SEQUENCE</scope>
    <source>
        <strain evidence="1">28 12/20/2015</strain>
    </source>
</reference>
<keyword evidence="2" id="KW-1185">Reference proteome</keyword>
<name>A0ACA9KVJ4_9GLOM</name>
<comment type="caution">
    <text evidence="1">The sequence shown here is derived from an EMBL/GenBank/DDBJ whole genome shotgun (WGS) entry which is preliminary data.</text>
</comment>
<evidence type="ECO:0000313" key="1">
    <source>
        <dbReference type="EMBL" id="CAG8493490.1"/>
    </source>
</evidence>
<organism evidence="1 2">
    <name type="scientific">Cetraspora pellucida</name>
    <dbReference type="NCBI Taxonomy" id="1433469"/>
    <lineage>
        <taxon>Eukaryota</taxon>
        <taxon>Fungi</taxon>
        <taxon>Fungi incertae sedis</taxon>
        <taxon>Mucoromycota</taxon>
        <taxon>Glomeromycotina</taxon>
        <taxon>Glomeromycetes</taxon>
        <taxon>Diversisporales</taxon>
        <taxon>Gigasporaceae</taxon>
        <taxon>Cetraspora</taxon>
    </lineage>
</organism>
<dbReference type="Proteomes" id="UP000789366">
    <property type="component" value="Unassembled WGS sequence"/>
</dbReference>
<dbReference type="EMBL" id="CAJVPW010001848">
    <property type="protein sequence ID" value="CAG8493490.1"/>
    <property type="molecule type" value="Genomic_DNA"/>
</dbReference>
<feature type="non-terminal residue" evidence="1">
    <location>
        <position position="1"/>
    </location>
</feature>
<sequence>YDNRLANKCSVLDKDNKHIQCDLKQSNKEKEKLSKNTYQLIEKVKQLKVDNTNLTSQIT</sequence>